<evidence type="ECO:0008006" key="5">
    <source>
        <dbReference type="Google" id="ProtNLM"/>
    </source>
</evidence>
<dbReference type="PROSITE" id="PS51257">
    <property type="entry name" value="PROKAR_LIPOPROTEIN"/>
    <property type="match status" value="1"/>
</dbReference>
<proteinExistence type="predicted"/>
<keyword evidence="2" id="KW-0677">Repeat</keyword>
<dbReference type="InterPro" id="IPR001611">
    <property type="entry name" value="Leu-rich_rpt"/>
</dbReference>
<keyword evidence="1" id="KW-0433">Leucine-rich repeat</keyword>
<dbReference type="PROSITE" id="PS51450">
    <property type="entry name" value="LRR"/>
    <property type="match status" value="1"/>
</dbReference>
<dbReference type="InterPro" id="IPR032675">
    <property type="entry name" value="LRR_dom_sf"/>
</dbReference>
<gene>
    <name evidence="3" type="ORF">RGQ13_03570</name>
</gene>
<evidence type="ECO:0000256" key="1">
    <source>
        <dbReference type="ARBA" id="ARBA00022614"/>
    </source>
</evidence>
<dbReference type="PANTHER" id="PTHR46652">
    <property type="entry name" value="LEUCINE-RICH REPEAT AND IQ DOMAIN-CONTAINING PROTEIN 1-RELATED"/>
    <property type="match status" value="1"/>
</dbReference>
<dbReference type="InterPro" id="IPR050836">
    <property type="entry name" value="SDS22/Internalin_LRR"/>
</dbReference>
<keyword evidence="4" id="KW-1185">Reference proteome</keyword>
<dbReference type="SUPFAM" id="SSF52058">
    <property type="entry name" value="L domain-like"/>
    <property type="match status" value="1"/>
</dbReference>
<dbReference type="Gene3D" id="3.80.10.10">
    <property type="entry name" value="Ribonuclease Inhibitor"/>
    <property type="match status" value="2"/>
</dbReference>
<dbReference type="EMBL" id="CP134145">
    <property type="protein sequence ID" value="WNC73075.1"/>
    <property type="molecule type" value="Genomic_DNA"/>
</dbReference>
<dbReference type="Proteomes" id="UP001258994">
    <property type="component" value="Chromosome"/>
</dbReference>
<evidence type="ECO:0000313" key="4">
    <source>
        <dbReference type="Proteomes" id="UP001258994"/>
    </source>
</evidence>
<sequence>MNKKSLLVSSLTALALMGCDGSSDEGTEPVFKAFMEAIEFTDANLKACVEQTIEDQDINQSAQLTHLDCEQPIVDASGLENFYSLESINLATAGMSCEEYDQVQKQLNLPGFQYGRNEPIDVQQTDECFYNELEFADAHLRECVVNEYNLNGWASTDDLTVLSCTNSAIKSIAGLEVFTELMSLDITETSVNCAEAFDFDESNPNTTVANPSVCNISNIDFSAPVEQCVTANTPESGLVIHLEALTCADENIIDLTGLDLLTSLKTLDIYETGTDCQSITLLKQDLPETEMFVPEQCVLNADMLLTNLPRPYPVLDEAGEIAYVTFPDPKTRMCYERLTENKTKLGQVTQLKCGWNNEDERGLGSFEGAEYLLFVKEVAGSHSVVQDLSPLYNLPALTHIDIAYNLVITTEQYAELGEHQGANITHLRAMGMSFVNLDALEQFTAAIELNLSSSNLRFDPEASDWGAIPKMTSLKTLLLKKNKIQSLQHLHVMTALEEINIQEQADNGILTLPCTEVDALQAALPDLNIIQDAKTCFE</sequence>
<name>A0ABY9TX34_9GAMM</name>
<reference evidence="4" key="1">
    <citation type="submission" date="2023-09" db="EMBL/GenBank/DDBJ databases">
        <authorList>
            <person name="Li S."/>
            <person name="Li X."/>
            <person name="Zhang C."/>
            <person name="Zhao Z."/>
        </authorList>
    </citation>
    <scope>NUCLEOTIDE SEQUENCE [LARGE SCALE GENOMIC DNA]</scope>
    <source>
        <strain evidence="4">SQ149</strain>
    </source>
</reference>
<dbReference type="RefSeq" id="WP_348392188.1">
    <property type="nucleotide sequence ID" value="NZ_CP134145.1"/>
</dbReference>
<protein>
    <recommendedName>
        <fullName evidence="5">Leucine-rich repeat domain-containing protein</fullName>
    </recommendedName>
</protein>
<organism evidence="3 4">
    <name type="scientific">Thalassotalea psychrophila</name>
    <dbReference type="NCBI Taxonomy" id="3065647"/>
    <lineage>
        <taxon>Bacteria</taxon>
        <taxon>Pseudomonadati</taxon>
        <taxon>Pseudomonadota</taxon>
        <taxon>Gammaproteobacteria</taxon>
        <taxon>Alteromonadales</taxon>
        <taxon>Colwelliaceae</taxon>
        <taxon>Thalassotalea</taxon>
    </lineage>
</organism>
<evidence type="ECO:0000256" key="2">
    <source>
        <dbReference type="ARBA" id="ARBA00022737"/>
    </source>
</evidence>
<dbReference type="PANTHER" id="PTHR46652:SF3">
    <property type="entry name" value="LEUCINE-RICH REPEAT-CONTAINING PROTEIN 9"/>
    <property type="match status" value="1"/>
</dbReference>
<evidence type="ECO:0000313" key="3">
    <source>
        <dbReference type="EMBL" id="WNC73075.1"/>
    </source>
</evidence>
<accession>A0ABY9TX34</accession>